<organism evidence="2 3">
    <name type="scientific">Thermoproteota archaeon</name>
    <dbReference type="NCBI Taxonomy" id="2056631"/>
    <lineage>
        <taxon>Archaea</taxon>
        <taxon>Thermoproteota</taxon>
    </lineage>
</organism>
<dbReference type="EMBL" id="QMRA01000110">
    <property type="protein sequence ID" value="RLE52576.1"/>
    <property type="molecule type" value="Genomic_DNA"/>
</dbReference>
<dbReference type="AlphaFoldDB" id="A0A497EZF5"/>
<keyword evidence="1" id="KW-0175">Coiled coil</keyword>
<accession>A0A497EZF5</accession>
<protein>
    <submittedName>
        <fullName evidence="2">Uncharacterized protein</fullName>
    </submittedName>
</protein>
<reference evidence="2 3" key="1">
    <citation type="submission" date="2018-06" db="EMBL/GenBank/DDBJ databases">
        <title>Extensive metabolic versatility and redundancy in microbially diverse, dynamic hydrothermal sediments.</title>
        <authorList>
            <person name="Dombrowski N."/>
            <person name="Teske A."/>
            <person name="Baker B.J."/>
        </authorList>
    </citation>
    <scope>NUCLEOTIDE SEQUENCE [LARGE SCALE GENOMIC DNA]</scope>
    <source>
        <strain evidence="2">B20_G2</strain>
    </source>
</reference>
<evidence type="ECO:0000313" key="3">
    <source>
        <dbReference type="Proteomes" id="UP000269499"/>
    </source>
</evidence>
<name>A0A497EZF5_9CREN</name>
<feature type="coiled-coil region" evidence="1">
    <location>
        <begin position="74"/>
        <end position="108"/>
    </location>
</feature>
<evidence type="ECO:0000313" key="2">
    <source>
        <dbReference type="EMBL" id="RLE52576.1"/>
    </source>
</evidence>
<evidence type="ECO:0000256" key="1">
    <source>
        <dbReference type="SAM" id="Coils"/>
    </source>
</evidence>
<dbReference type="Proteomes" id="UP000269499">
    <property type="component" value="Unassembled WGS sequence"/>
</dbReference>
<gene>
    <name evidence="2" type="ORF">DRJ26_04555</name>
</gene>
<proteinExistence type="predicted"/>
<sequence length="113" mass="12778">MKRPISMSLVEIPNGVRLNAIQYLGKLVRRCEAVMNNPAKYSNQARARAGKTYNIIYPLLEALKNPIKSTIEAQEKIKQEKEDLASKLKSLEADLENLKVIVKKLVAYHEGEV</sequence>
<comment type="caution">
    <text evidence="2">The sequence shown here is derived from an EMBL/GenBank/DDBJ whole genome shotgun (WGS) entry which is preliminary data.</text>
</comment>